<dbReference type="AlphaFoldDB" id="A0A243WJI8"/>
<evidence type="ECO:0000313" key="2">
    <source>
        <dbReference type="Proteomes" id="UP000194873"/>
    </source>
</evidence>
<reference evidence="1 2" key="1">
    <citation type="submission" date="2017-01" db="EMBL/GenBank/DDBJ databases">
        <title>A new Hymenobacter.</title>
        <authorList>
            <person name="Liang Y."/>
            <person name="Feng F."/>
        </authorList>
    </citation>
    <scope>NUCLEOTIDE SEQUENCE [LARGE SCALE GENOMIC DNA]</scope>
    <source>
        <strain evidence="1">MIMBbqt21</strain>
    </source>
</reference>
<sequence>MLLKVWLKLTATSGVRGAEQTLRAGKKLVIIGAWAYRVPVRKTSGVMRRAAKLYPPKKFGRHQAYKVAA</sequence>
<keyword evidence="2" id="KW-1185">Reference proteome</keyword>
<comment type="caution">
    <text evidence="1">The sequence shown here is derived from an EMBL/GenBank/DDBJ whole genome shotgun (WGS) entry which is preliminary data.</text>
</comment>
<name>A0A243WJI8_9BACT</name>
<protein>
    <submittedName>
        <fullName evidence="1">Uncharacterized protein</fullName>
    </submittedName>
</protein>
<accession>A0A243WJI8</accession>
<organism evidence="1 2">
    <name type="scientific">Hymenobacter crusticola</name>
    <dbReference type="NCBI Taxonomy" id="1770526"/>
    <lineage>
        <taxon>Bacteria</taxon>
        <taxon>Pseudomonadati</taxon>
        <taxon>Bacteroidota</taxon>
        <taxon>Cytophagia</taxon>
        <taxon>Cytophagales</taxon>
        <taxon>Hymenobacteraceae</taxon>
        <taxon>Hymenobacter</taxon>
    </lineage>
</organism>
<evidence type="ECO:0000313" key="1">
    <source>
        <dbReference type="EMBL" id="OUJ75789.1"/>
    </source>
</evidence>
<gene>
    <name evidence="1" type="ORF">BXP70_00330</name>
</gene>
<dbReference type="Proteomes" id="UP000194873">
    <property type="component" value="Unassembled WGS sequence"/>
</dbReference>
<proteinExistence type="predicted"/>
<dbReference type="EMBL" id="MTSE01000001">
    <property type="protein sequence ID" value="OUJ75789.1"/>
    <property type="molecule type" value="Genomic_DNA"/>
</dbReference>